<feature type="compositionally biased region" description="Polar residues" evidence="11">
    <location>
        <begin position="1035"/>
        <end position="1045"/>
    </location>
</feature>
<protein>
    <recommendedName>
        <fullName evidence="9">Regulator of nonsense transcripts 2</fullName>
    </recommendedName>
    <alternativeName>
        <fullName evidence="10">Up-frameshift suppressor 2 homolog</fullName>
    </alternativeName>
</protein>
<keyword evidence="14" id="KW-1185">Reference proteome</keyword>
<feature type="region of interest" description="Disordered" evidence="11">
    <location>
        <begin position="1001"/>
        <end position="1066"/>
    </location>
</feature>
<keyword evidence="4" id="KW-0677">Repeat</keyword>
<dbReference type="PANTHER" id="PTHR12839">
    <property type="entry name" value="NONSENSE-MEDIATED MRNA DECAY PROTEIN 2 UP-FRAMESHIFT SUPPRESSOR 2"/>
    <property type="match status" value="1"/>
</dbReference>
<name>A0A443QKK9_9ACAR</name>
<feature type="domain" description="MIF4G" evidence="12">
    <location>
        <begin position="723"/>
        <end position="938"/>
    </location>
</feature>
<comment type="function">
    <text evidence="8">Involved in nonsense-mediated decay (NMD) of mRNAs containing premature stop codons by associating with the nuclear exon junction complex (EJC). Recruited by UPF3B associated with the EJC core at the cytoplasmic side of the nuclear envelope and the subsequent formation of an UPF1-UPF2-UPF3 surveillance complex (including UPF1 bound to release factors at the stalled ribosome) is believed to activate NMD. In cooperation with UPF3B stimulates both ATPase and RNA helicase activities of UPF1. Binds spliced mRNA.</text>
</comment>
<dbReference type="EMBL" id="NCKU01006355">
    <property type="protein sequence ID" value="RWS03575.1"/>
    <property type="molecule type" value="Genomic_DNA"/>
</dbReference>
<dbReference type="Gene3D" id="1.25.40.180">
    <property type="match status" value="3"/>
</dbReference>
<feature type="region of interest" description="Disordered" evidence="11">
    <location>
        <begin position="443"/>
        <end position="510"/>
    </location>
</feature>
<evidence type="ECO:0000256" key="5">
    <source>
        <dbReference type="ARBA" id="ARBA00022884"/>
    </source>
</evidence>
<dbReference type="STRING" id="1965070.A0A443QKK9"/>
<dbReference type="PANTHER" id="PTHR12839:SF7">
    <property type="entry name" value="REGULATOR OF NONSENSE TRANSCRIPTS 2"/>
    <property type="match status" value="1"/>
</dbReference>
<feature type="compositionally biased region" description="Acidic residues" evidence="11">
    <location>
        <begin position="465"/>
        <end position="475"/>
    </location>
</feature>
<dbReference type="InterPro" id="IPR016024">
    <property type="entry name" value="ARM-type_fold"/>
</dbReference>
<dbReference type="GO" id="GO:0048471">
    <property type="term" value="C:perinuclear region of cytoplasm"/>
    <property type="evidence" value="ECO:0007669"/>
    <property type="project" value="UniProtKB-SubCell"/>
</dbReference>
<dbReference type="GO" id="GO:0003723">
    <property type="term" value="F:RNA binding"/>
    <property type="evidence" value="ECO:0007669"/>
    <property type="project" value="UniProtKB-KW"/>
</dbReference>
<comment type="subcellular location">
    <subcellularLocation>
        <location evidence="1">Cytoplasm</location>
        <location evidence="1">Perinuclear region</location>
    </subcellularLocation>
</comment>
<dbReference type="GO" id="GO:0000184">
    <property type="term" value="P:nuclear-transcribed mRNA catabolic process, nonsense-mediated decay"/>
    <property type="evidence" value="ECO:0007669"/>
    <property type="project" value="UniProtKB-KW"/>
</dbReference>
<feature type="compositionally biased region" description="Basic and acidic residues" evidence="11">
    <location>
        <begin position="36"/>
        <end position="51"/>
    </location>
</feature>
<feature type="domain" description="MIF4G" evidence="12">
    <location>
        <begin position="518"/>
        <end position="708"/>
    </location>
</feature>
<accession>A0A443QKK9</accession>
<evidence type="ECO:0000256" key="1">
    <source>
        <dbReference type="ARBA" id="ARBA00004556"/>
    </source>
</evidence>
<gene>
    <name evidence="13" type="ORF">B4U79_08645</name>
</gene>
<dbReference type="GO" id="GO:0005829">
    <property type="term" value="C:cytosol"/>
    <property type="evidence" value="ECO:0007669"/>
    <property type="project" value="UniProtKB-ARBA"/>
</dbReference>
<dbReference type="OrthoDB" id="27832at2759"/>
<dbReference type="FunFam" id="1.25.40.180:FF:000014">
    <property type="entry name" value="Putative regulator of nonsense transcripts 2"/>
    <property type="match status" value="1"/>
</dbReference>
<dbReference type="InterPro" id="IPR003890">
    <property type="entry name" value="MIF4G-like_typ-3"/>
</dbReference>
<keyword evidence="5" id="KW-0694">RNA-binding</keyword>
<dbReference type="Pfam" id="PF04050">
    <property type="entry name" value="Upf2"/>
    <property type="match status" value="1"/>
</dbReference>
<feature type="region of interest" description="Disordered" evidence="11">
    <location>
        <begin position="32"/>
        <end position="51"/>
    </location>
</feature>
<evidence type="ECO:0000313" key="14">
    <source>
        <dbReference type="Proteomes" id="UP000285301"/>
    </source>
</evidence>
<dbReference type="GO" id="GO:0035145">
    <property type="term" value="C:exon-exon junction complex"/>
    <property type="evidence" value="ECO:0007669"/>
    <property type="project" value="TreeGrafter"/>
</dbReference>
<dbReference type="FunFam" id="1.25.40.180:FF:000023">
    <property type="entry name" value="regulator of nonsense transcripts 2 isoform X1"/>
    <property type="match status" value="1"/>
</dbReference>
<evidence type="ECO:0000256" key="4">
    <source>
        <dbReference type="ARBA" id="ARBA00022737"/>
    </source>
</evidence>
<sequence length="1242" mass="143355">MDSNDPKVSPDFAQIEPHCFSRLPLLIKNETAVQTNEEHTSAAVSGDREEETREIDAFVKEMQERSRLKNEQRTANDKDAIKYPEESFFIRLDSSVKKNSAFVKKLKNMTEAQKDSILKDMNSLNLSKYISEVAVAVVEAKLKMSDIPMALKICSLLHQRYPDFSAQLLEAWNKVLPKKVIDIQNVNPSKMRIDLRFFAELISSGIFKPKEGLPILGNLLTLLTTSDKENHNHLNILLSFCRHCGDDYAGLVPRKISQLAKKHDRTIPSSNFLPPDRQKGLKNLLKDYYKSLVSHILKDHKALQNQERLNRKTLMSKGELSTDRKEKFEQATIAFQKMVSSAQQMADLLDEDFPQLPSDIIDVQDDFEDNSMVNIDVSNRFKTTAEFESCSIWEDEDTRSFYESLPDLKSLVPSILYKDSVKEGLKEKNEEKDDLKTVVTTEKEIEVNETGAKQSEMTEEKYDDGNDLETDDDNAPFEYEANISGTDDESSKETQANEQPQETARSHQTTQANKVVLEAFLTSLQTCVNRDMIDKSALNFCTNLNTKYNRKKLVRALFTVPRTRLDLLPFYARLVATLAPIMPHVAADIVQLLKQDFKFHQIRKKDQINIESKIKNVRFIGELVKFNIYPKSEALNCLKLLLLDFSHHQIEMTCNLLETCGRFLYRSNDSHHKCKLLLDQMMRKKALLPSDSKYITMIENAYYFANPPETQTLTKVERPPLHEYIRALLYKDLCKTNVEKILRQIRKLDWDDVEISTYCIKCFIAVWNVKFYYIRCVANVLAGLNSYQDWVIPRIIDGVLEDIRLGMEINHPKYNQRRISMIRYLGELYNYRLVDSSVVFKELYSLITYGVYYTPPGIVSDLDPPDNLFRIRLICQLLDTCGQYFNSGASKKKLDCFIIFFQRYFWFKKSQEIYSDEYPFPITMEFLFKDCILALRPKFSFAASYEEAVKCVDNLMNELKPKLLELCPNLSVDFNPDENISYQDSGDGRYLKTITEVDEEATELEMDSEGQPFENDDSDDETFSERDHAPENQNRKNTIPTTTTDEGSDTEVEKDGESNATNKIIDDRSAPKLVHCPEDEEFLKDFEKLISESIVSRSQELVRSQVNDIVIPMNRLSATKKTVVFTDEMKTNNEQNEAIKEKSTFNLMVMTKAKGNKPVLKAVEVPVDSDLAMIIKEKEEAERAEKEEVKKLTLDINERREMEDEFAEKTTSPLVMNLNRDFRRKYQHPKGAPDADLIFGNK</sequence>
<evidence type="ECO:0000313" key="13">
    <source>
        <dbReference type="EMBL" id="RWS03575.1"/>
    </source>
</evidence>
<dbReference type="Proteomes" id="UP000285301">
    <property type="component" value="Unassembled WGS sequence"/>
</dbReference>
<dbReference type="Pfam" id="PF02854">
    <property type="entry name" value="MIF4G"/>
    <property type="match status" value="3"/>
</dbReference>
<evidence type="ECO:0000256" key="11">
    <source>
        <dbReference type="SAM" id="MobiDB-lite"/>
    </source>
</evidence>
<feature type="compositionally biased region" description="Acidic residues" evidence="11">
    <location>
        <begin position="1001"/>
        <end position="1022"/>
    </location>
</feature>
<evidence type="ECO:0000256" key="3">
    <source>
        <dbReference type="ARBA" id="ARBA00022553"/>
    </source>
</evidence>
<reference evidence="13 14" key="1">
    <citation type="journal article" date="2018" name="Gigascience">
        <title>Genomes of trombidid mites reveal novel predicted allergens and laterally-transferred genes associated with secondary metabolism.</title>
        <authorList>
            <person name="Dong X."/>
            <person name="Chaisiri K."/>
            <person name="Xia D."/>
            <person name="Armstrong S.D."/>
            <person name="Fang Y."/>
            <person name="Donnelly M.J."/>
            <person name="Kadowaki T."/>
            <person name="McGarry J.W."/>
            <person name="Darby A.C."/>
            <person name="Makepeace B.L."/>
        </authorList>
    </citation>
    <scope>NUCLEOTIDE SEQUENCE [LARGE SCALE GENOMIC DNA]</scope>
    <source>
        <strain evidence="13">UoL-WK</strain>
    </source>
</reference>
<dbReference type="InterPro" id="IPR007193">
    <property type="entry name" value="Upf2/Nmd2_C"/>
</dbReference>
<dbReference type="InterPro" id="IPR039762">
    <property type="entry name" value="Nmd2/UPF2"/>
</dbReference>
<evidence type="ECO:0000256" key="2">
    <source>
        <dbReference type="ARBA" id="ARBA00022490"/>
    </source>
</evidence>
<feature type="compositionally biased region" description="Basic and acidic residues" evidence="11">
    <location>
        <begin position="1023"/>
        <end position="1034"/>
    </location>
</feature>
<dbReference type="AlphaFoldDB" id="A0A443QKK9"/>
<proteinExistence type="predicted"/>
<evidence type="ECO:0000256" key="9">
    <source>
        <dbReference type="ARBA" id="ARBA00068726"/>
    </source>
</evidence>
<evidence type="ECO:0000256" key="10">
    <source>
        <dbReference type="ARBA" id="ARBA00080859"/>
    </source>
</evidence>
<keyword evidence="6" id="KW-0175">Coiled coil</keyword>
<evidence type="ECO:0000256" key="7">
    <source>
        <dbReference type="ARBA" id="ARBA00023161"/>
    </source>
</evidence>
<dbReference type="FunFam" id="1.25.40.180:FF:000015">
    <property type="entry name" value="regulator of nonsense transcripts 2 isoform X1"/>
    <property type="match status" value="1"/>
</dbReference>
<feature type="domain" description="MIF4G" evidence="12">
    <location>
        <begin position="96"/>
        <end position="300"/>
    </location>
</feature>
<organism evidence="13 14">
    <name type="scientific">Dinothrombium tinctorium</name>
    <dbReference type="NCBI Taxonomy" id="1965070"/>
    <lineage>
        <taxon>Eukaryota</taxon>
        <taxon>Metazoa</taxon>
        <taxon>Ecdysozoa</taxon>
        <taxon>Arthropoda</taxon>
        <taxon>Chelicerata</taxon>
        <taxon>Arachnida</taxon>
        <taxon>Acari</taxon>
        <taxon>Acariformes</taxon>
        <taxon>Trombidiformes</taxon>
        <taxon>Prostigmata</taxon>
        <taxon>Anystina</taxon>
        <taxon>Parasitengona</taxon>
        <taxon>Trombidioidea</taxon>
        <taxon>Trombidiidae</taxon>
        <taxon>Dinothrombium</taxon>
    </lineage>
</organism>
<feature type="compositionally biased region" description="Polar residues" evidence="11">
    <location>
        <begin position="493"/>
        <end position="510"/>
    </location>
</feature>
<evidence type="ECO:0000259" key="12">
    <source>
        <dbReference type="SMART" id="SM00543"/>
    </source>
</evidence>
<keyword evidence="2" id="KW-0963">Cytoplasm</keyword>
<dbReference type="SUPFAM" id="SSF48371">
    <property type="entry name" value="ARM repeat"/>
    <property type="match status" value="3"/>
</dbReference>
<keyword evidence="3" id="KW-0597">Phosphoprotein</keyword>
<dbReference type="SMART" id="SM00543">
    <property type="entry name" value="MIF4G"/>
    <property type="match status" value="3"/>
</dbReference>
<evidence type="ECO:0000256" key="6">
    <source>
        <dbReference type="ARBA" id="ARBA00023054"/>
    </source>
</evidence>
<evidence type="ECO:0000256" key="8">
    <source>
        <dbReference type="ARBA" id="ARBA00059351"/>
    </source>
</evidence>
<dbReference type="Gene3D" id="4.10.80.160">
    <property type="match status" value="1"/>
</dbReference>
<comment type="caution">
    <text evidence="13">The sequence shown here is derived from an EMBL/GenBank/DDBJ whole genome shotgun (WGS) entry which is preliminary data.</text>
</comment>
<keyword evidence="7" id="KW-0866">Nonsense-mediated mRNA decay</keyword>